<comment type="caution">
    <text evidence="2">The sequence shown here is derived from an EMBL/GenBank/DDBJ whole genome shotgun (WGS) entry which is preliminary data.</text>
</comment>
<dbReference type="EMBL" id="AEJB01000484">
    <property type="protein sequence ID" value="ELP64037.1"/>
    <property type="molecule type" value="Genomic_DNA"/>
</dbReference>
<evidence type="ECO:0000256" key="1">
    <source>
        <dbReference type="SAM" id="MobiDB-lite"/>
    </source>
</evidence>
<proteinExistence type="predicted"/>
<feature type="region of interest" description="Disordered" evidence="1">
    <location>
        <begin position="1"/>
        <end position="48"/>
    </location>
</feature>
<dbReference type="Proteomes" id="UP000010931">
    <property type="component" value="Unassembled WGS sequence"/>
</dbReference>
<dbReference type="AlphaFoldDB" id="L7EYE3"/>
<keyword evidence="3" id="KW-1185">Reference proteome</keyword>
<evidence type="ECO:0000313" key="2">
    <source>
        <dbReference type="EMBL" id="ELP64037.1"/>
    </source>
</evidence>
<reference evidence="2 3" key="1">
    <citation type="journal article" date="2011" name="Plasmid">
        <title>Streptomyces turgidiscabies Car8 contains a modular pathogenicity island that shares virulence genes with other actinobacterial plant pathogens.</title>
        <authorList>
            <person name="Huguet-Tapia J.C."/>
            <person name="Badger J.H."/>
            <person name="Loria R."/>
            <person name="Pettis G.S."/>
        </authorList>
    </citation>
    <scope>NUCLEOTIDE SEQUENCE [LARGE SCALE GENOMIC DNA]</scope>
    <source>
        <strain evidence="2 3">Car8</strain>
    </source>
</reference>
<dbReference type="PATRIC" id="fig|698760.3.peg.7086"/>
<name>L7EYE3_STRT8</name>
<gene>
    <name evidence="2" type="ORF">STRTUCAR8_06376</name>
</gene>
<organism evidence="2 3">
    <name type="scientific">Streptomyces turgidiscabies (strain Car8)</name>
    <dbReference type="NCBI Taxonomy" id="698760"/>
    <lineage>
        <taxon>Bacteria</taxon>
        <taxon>Bacillati</taxon>
        <taxon>Actinomycetota</taxon>
        <taxon>Actinomycetes</taxon>
        <taxon>Kitasatosporales</taxon>
        <taxon>Streptomycetaceae</taxon>
        <taxon>Streptomyces</taxon>
    </lineage>
</organism>
<accession>L7EYE3</accession>
<protein>
    <submittedName>
        <fullName evidence="2">Uncharacterized protein</fullName>
    </submittedName>
</protein>
<evidence type="ECO:0000313" key="3">
    <source>
        <dbReference type="Proteomes" id="UP000010931"/>
    </source>
</evidence>
<feature type="compositionally biased region" description="Basic and acidic residues" evidence="1">
    <location>
        <begin position="35"/>
        <end position="48"/>
    </location>
</feature>
<sequence length="48" mass="5625">MLPPRGVEQVERGCRAPAHRRSLAWQRQQPVWSRGSKEVRRTDLRSCP</sequence>